<organism evidence="1 2">
    <name type="scientific">Oleidesulfovibrio alaskensis (strain ATCC BAA-1058 / DSM 17464 / G20)</name>
    <name type="common">Desulfovibrio alaskensis</name>
    <dbReference type="NCBI Taxonomy" id="207559"/>
    <lineage>
        <taxon>Bacteria</taxon>
        <taxon>Pseudomonadati</taxon>
        <taxon>Thermodesulfobacteriota</taxon>
        <taxon>Desulfovibrionia</taxon>
        <taxon>Desulfovibrionales</taxon>
        <taxon>Desulfovibrionaceae</taxon>
        <taxon>Oleidesulfovibrio</taxon>
    </lineage>
</organism>
<proteinExistence type="predicted"/>
<sequence>MSTRWIRSNMQEFARDVMRDFCLSCRILEKQFTQFDTTGSVSFTVFNELQGTMMNKGLLWRLKDTAHHLFGNDDGARDIAPMIDWTLGYIFHECVKLKEDAYQHERYGLRYRTLSRSLQGKDVEPLAGRMEEVLPQTQESMTREVQRIRFLLEQTKLMLCNYYESHAGNRLLARLLHDRDQLVRSVFGGHYDALLRGIYEDKPERLYIQAGESLVEGGRYAEAAHAAAMAVNLAPRCEKARQLHRQAVTLQNNSSNRRAIDA</sequence>
<dbReference type="EMBL" id="CP000112">
    <property type="protein sequence ID" value="ABB37322.2"/>
    <property type="molecule type" value="Genomic_DNA"/>
</dbReference>
<keyword evidence="2" id="KW-1185">Reference proteome</keyword>
<dbReference type="Proteomes" id="UP000002710">
    <property type="component" value="Chromosome"/>
</dbReference>
<evidence type="ECO:0000313" key="2">
    <source>
        <dbReference type="Proteomes" id="UP000002710"/>
    </source>
</evidence>
<evidence type="ECO:0000313" key="1">
    <source>
        <dbReference type="EMBL" id="ABB37322.2"/>
    </source>
</evidence>
<dbReference type="RefSeq" id="WP_011366641.1">
    <property type="nucleotide sequence ID" value="NC_007519.1"/>
</dbReference>
<gene>
    <name evidence="1" type="ordered locus">Dde_0521</name>
</gene>
<dbReference type="HOGENOM" id="CLU_070765_0_0_7"/>
<dbReference type="STRING" id="207559.Dde_0521"/>
<dbReference type="KEGG" id="dde:Dde_0521"/>
<dbReference type="AlphaFoldDB" id="Q315S4"/>
<name>Q315S4_OLEA2</name>
<reference evidence="1 2" key="1">
    <citation type="journal article" date="2011" name="J. Bacteriol.">
        <title>Complete genome sequence and updated annotation of Desulfovibrio alaskensis G20.</title>
        <authorList>
            <person name="Hauser L.J."/>
            <person name="Land M.L."/>
            <person name="Brown S.D."/>
            <person name="Larimer F."/>
            <person name="Keller K.L."/>
            <person name="Rapp-Giles B.J."/>
            <person name="Price M.N."/>
            <person name="Lin M."/>
            <person name="Bruce D.C."/>
            <person name="Detter J.C."/>
            <person name="Tapia R."/>
            <person name="Han C.S."/>
            <person name="Goodwin L.A."/>
            <person name="Cheng J.F."/>
            <person name="Pitluck S."/>
            <person name="Copeland A."/>
            <person name="Lucas S."/>
            <person name="Nolan M."/>
            <person name="Lapidus A.L."/>
            <person name="Palumbo A.V."/>
            <person name="Wall J.D."/>
        </authorList>
    </citation>
    <scope>NUCLEOTIDE SEQUENCE [LARGE SCALE GENOMIC DNA]</scope>
    <source>
        <strain evidence="2">ATCC BAA 1058 / DSM 17464 / G20</strain>
    </source>
</reference>
<dbReference type="eggNOG" id="ENOG5033HZ0">
    <property type="taxonomic scope" value="Bacteria"/>
</dbReference>
<accession>Q315S4</accession>
<protein>
    <submittedName>
        <fullName evidence="1">Uncharacterized protein</fullName>
    </submittedName>
</protein>